<reference evidence="2" key="1">
    <citation type="journal article" date="2018" name="Data Brief">
        <title>Genome sequence data from 17 accessions of Ensete ventricosum, a staple food crop for millions in Ethiopia.</title>
        <authorList>
            <person name="Yemataw Z."/>
            <person name="Muzemil S."/>
            <person name="Ambachew D."/>
            <person name="Tripathi L."/>
            <person name="Tesfaye K."/>
            <person name="Chala A."/>
            <person name="Farbos A."/>
            <person name="O'Neill P."/>
            <person name="Moore K."/>
            <person name="Grant M."/>
            <person name="Studholme D.J."/>
        </authorList>
    </citation>
    <scope>NUCLEOTIDE SEQUENCE [LARGE SCALE GENOMIC DNA]</scope>
    <source>
        <tissue evidence="2">Leaf</tissue>
    </source>
</reference>
<protein>
    <submittedName>
        <fullName evidence="2">Uncharacterized protein</fullName>
    </submittedName>
</protein>
<dbReference type="AlphaFoldDB" id="A0A445MHK6"/>
<evidence type="ECO:0000313" key="2">
    <source>
        <dbReference type="EMBL" id="RZR73745.1"/>
    </source>
</evidence>
<organism evidence="2">
    <name type="scientific">Ensete ventricosum</name>
    <name type="common">Abyssinian banana</name>
    <name type="synonym">Musa ensete</name>
    <dbReference type="NCBI Taxonomy" id="4639"/>
    <lineage>
        <taxon>Eukaryota</taxon>
        <taxon>Viridiplantae</taxon>
        <taxon>Streptophyta</taxon>
        <taxon>Embryophyta</taxon>
        <taxon>Tracheophyta</taxon>
        <taxon>Spermatophyta</taxon>
        <taxon>Magnoliopsida</taxon>
        <taxon>Liliopsida</taxon>
        <taxon>Zingiberales</taxon>
        <taxon>Musaceae</taxon>
        <taxon>Ensete</taxon>
    </lineage>
</organism>
<gene>
    <name evidence="2" type="ORF">BHM03_00027689</name>
</gene>
<sequence length="124" mass="12623">MCSCCIFVAKAVRRRGGQPPCRAGHPRPYRSQGPMQGGDWLRPGQARKGGQRHPQGAAASSLRAEAPPTKVAAAVGATAACSAVPAKGAGCRVPAWGCRTRSALPLARAAVPAIGVAAPWQGDC</sequence>
<dbReference type="Proteomes" id="UP000290560">
    <property type="component" value="Unassembled WGS sequence"/>
</dbReference>
<accession>A0A445MHK6</accession>
<proteinExistence type="predicted"/>
<dbReference type="EMBL" id="KV876005">
    <property type="protein sequence ID" value="RZR73745.1"/>
    <property type="molecule type" value="Genomic_DNA"/>
</dbReference>
<evidence type="ECO:0000256" key="1">
    <source>
        <dbReference type="SAM" id="MobiDB-lite"/>
    </source>
</evidence>
<feature type="region of interest" description="Disordered" evidence="1">
    <location>
        <begin position="16"/>
        <end position="65"/>
    </location>
</feature>
<name>A0A445MHK6_ENSVE</name>